<dbReference type="Proteomes" id="UP000295504">
    <property type="component" value="Unassembled WGS sequence"/>
</dbReference>
<dbReference type="EMBL" id="SLYC01000002">
    <property type="protein sequence ID" value="TCQ07053.1"/>
    <property type="molecule type" value="Genomic_DNA"/>
</dbReference>
<dbReference type="OrthoDB" id="9767746at2"/>
<evidence type="ECO:0000259" key="1">
    <source>
        <dbReference type="Pfam" id="PF01609"/>
    </source>
</evidence>
<proteinExistence type="predicted"/>
<accession>A0A4R2UH21</accession>
<organism evidence="2 3">
    <name type="scientific">Serpentinicella alkaliphila</name>
    <dbReference type="NCBI Taxonomy" id="1734049"/>
    <lineage>
        <taxon>Bacteria</taxon>
        <taxon>Bacillati</taxon>
        <taxon>Bacillota</taxon>
        <taxon>Clostridia</taxon>
        <taxon>Peptostreptococcales</taxon>
        <taxon>Natronincolaceae</taxon>
        <taxon>Serpentinicella</taxon>
    </lineage>
</organism>
<name>A0A4R2UH21_9FIRM</name>
<dbReference type="AlphaFoldDB" id="A0A4R2UH21"/>
<dbReference type="GO" id="GO:0003677">
    <property type="term" value="F:DNA binding"/>
    <property type="evidence" value="ECO:0007669"/>
    <property type="project" value="InterPro"/>
</dbReference>
<dbReference type="InterPro" id="IPR002559">
    <property type="entry name" value="Transposase_11"/>
</dbReference>
<keyword evidence="3" id="KW-1185">Reference proteome</keyword>
<evidence type="ECO:0000313" key="2">
    <source>
        <dbReference type="EMBL" id="TCQ07053.1"/>
    </source>
</evidence>
<dbReference type="SUPFAM" id="SSF53098">
    <property type="entry name" value="Ribonuclease H-like"/>
    <property type="match status" value="1"/>
</dbReference>
<reference evidence="2 3" key="1">
    <citation type="submission" date="2019-03" db="EMBL/GenBank/DDBJ databases">
        <title>Genomic Encyclopedia of Type Strains, Phase IV (KMG-IV): sequencing the most valuable type-strain genomes for metagenomic binning, comparative biology and taxonomic classification.</title>
        <authorList>
            <person name="Goeker M."/>
        </authorList>
    </citation>
    <scope>NUCLEOTIDE SEQUENCE [LARGE SCALE GENOMIC DNA]</scope>
    <source>
        <strain evidence="2 3">DSM 100013</strain>
    </source>
</reference>
<protein>
    <submittedName>
        <fullName evidence="2">DDE family transposase</fullName>
    </submittedName>
</protein>
<dbReference type="InterPro" id="IPR047654">
    <property type="entry name" value="IS1634_transpos"/>
</dbReference>
<sequence length="563" mass="66004">MYIRLSKGNTSKFTKVYLVEGYRDENGKSKQRIVKSYGNLEELEAKDPNILQKLKDEAKNMTKNQVNITLNLNSSNDDMEVDQNYGYFFLERLYEDLEISNFFKNKMNNKKYVFDVDQVFKLLLYSRILNPASKKATVENRNQFFEPFDVTLDSVYETLSLMKEIKGDLQLHLHRKITETQGRDTSLIFFDVTNYYFETEIENELKKVGVSKEKKRTHIVQMSLAIDQEGLPVGYELFSGNTHDSTMLIPSMIDMKERYKMGRVILTADKALNSGKNLAFLVSNGDGYIVSQKVRGSSKAFINKILEDDGYVYNDSKTFKIKSFLRERSTKDENGNDVLLKEKVVAFWSQDFDSREKHKRELLEDKINEYLTNPSKYKASNRHGIKKYLKEIEVDTITGEVEDKKTILKFEQDKYERDVALDGYYALVTSEIDMPDSDIIERYRGLWRIEDSFRVLKSDLEGRPVYVRREDRIEGHFLLCFVALLMTRLLENKLCNKYSIRKIQEALKNATCRKITSGIYSLNKQDDVFRTLENAYDVSLNYKNVRIEQIRLYRKEIVHNVKN</sequence>
<evidence type="ECO:0000313" key="3">
    <source>
        <dbReference type="Proteomes" id="UP000295504"/>
    </source>
</evidence>
<feature type="domain" description="Transposase IS4-like" evidence="1">
    <location>
        <begin position="210"/>
        <end position="486"/>
    </location>
</feature>
<dbReference type="Pfam" id="PF01609">
    <property type="entry name" value="DDE_Tnp_1"/>
    <property type="match status" value="1"/>
</dbReference>
<comment type="caution">
    <text evidence="2">The sequence shown here is derived from an EMBL/GenBank/DDBJ whole genome shotgun (WGS) entry which is preliminary data.</text>
</comment>
<dbReference type="RefSeq" id="WP_132847400.1">
    <property type="nucleotide sequence ID" value="NZ_CP058648.1"/>
</dbReference>
<dbReference type="PANTHER" id="PTHR34614">
    <property type="match status" value="1"/>
</dbReference>
<dbReference type="NCBIfam" id="NF033559">
    <property type="entry name" value="transpos_IS1634"/>
    <property type="match status" value="1"/>
</dbReference>
<gene>
    <name evidence="2" type="ORF">EDD79_100249</name>
</gene>
<dbReference type="InterPro" id="IPR012337">
    <property type="entry name" value="RNaseH-like_sf"/>
</dbReference>
<dbReference type="PANTHER" id="PTHR34614:SF2">
    <property type="entry name" value="TRANSPOSASE IS4-LIKE DOMAIN-CONTAINING PROTEIN"/>
    <property type="match status" value="1"/>
</dbReference>
<dbReference type="GO" id="GO:0006313">
    <property type="term" value="P:DNA transposition"/>
    <property type="evidence" value="ECO:0007669"/>
    <property type="project" value="InterPro"/>
</dbReference>
<dbReference type="GO" id="GO:0004803">
    <property type="term" value="F:transposase activity"/>
    <property type="evidence" value="ECO:0007669"/>
    <property type="project" value="InterPro"/>
</dbReference>